<evidence type="ECO:0000313" key="3">
    <source>
        <dbReference type="Proteomes" id="UP000258309"/>
    </source>
</evidence>
<feature type="coiled-coil region" evidence="1">
    <location>
        <begin position="149"/>
        <end position="204"/>
    </location>
</feature>
<reference evidence="2 3" key="1">
    <citation type="submission" date="2018-05" db="EMBL/GenBank/DDBJ databases">
        <title>Draft genome sequence of Scytalidium lignicola DSM 105466, a ubiquitous saprotrophic fungus.</title>
        <authorList>
            <person name="Buettner E."/>
            <person name="Gebauer A.M."/>
            <person name="Hofrichter M."/>
            <person name="Liers C."/>
            <person name="Kellner H."/>
        </authorList>
    </citation>
    <scope>NUCLEOTIDE SEQUENCE [LARGE SCALE GENOMIC DNA]</scope>
    <source>
        <strain evidence="2 3">DSM 105466</strain>
    </source>
</reference>
<organism evidence="2 3">
    <name type="scientific">Scytalidium lignicola</name>
    <name type="common">Hyphomycete</name>
    <dbReference type="NCBI Taxonomy" id="5539"/>
    <lineage>
        <taxon>Eukaryota</taxon>
        <taxon>Fungi</taxon>
        <taxon>Dikarya</taxon>
        <taxon>Ascomycota</taxon>
        <taxon>Pezizomycotina</taxon>
        <taxon>Leotiomycetes</taxon>
        <taxon>Leotiomycetes incertae sedis</taxon>
        <taxon>Scytalidium</taxon>
    </lineage>
</organism>
<keyword evidence="3" id="KW-1185">Reference proteome</keyword>
<name>A0A3E2H9V4_SCYLI</name>
<accession>A0A3E2H9V4</accession>
<evidence type="ECO:0000313" key="2">
    <source>
        <dbReference type="EMBL" id="RFU30205.1"/>
    </source>
</evidence>
<dbReference type="PROSITE" id="PS51257">
    <property type="entry name" value="PROKAR_LIPOPROTEIN"/>
    <property type="match status" value="1"/>
</dbReference>
<keyword evidence="1" id="KW-0175">Coiled coil</keyword>
<dbReference type="Proteomes" id="UP000258309">
    <property type="component" value="Unassembled WGS sequence"/>
</dbReference>
<sequence length="206" mass="23818">MSKTRRNRGDSIGTRNEKQGVMVVASGSCLFSGRSFSMFGREEDNCKVLLATITRRGRRPLSTIPPYLLGTARQHTGILHQLATITSTRIHEPLTMCFFDQFQYECGDHKWGHFRQHCAKEYRTGETCGMKLVMNTILHAGKCKTCEKIETKYKRMRNEQDRIKRWKKEGSSRKASIAASEETIAHLEQEISDLEWQREQMKSTLR</sequence>
<feature type="non-terminal residue" evidence="2">
    <location>
        <position position="1"/>
    </location>
</feature>
<protein>
    <submittedName>
        <fullName evidence="2">Uncharacterized protein</fullName>
    </submittedName>
</protein>
<dbReference type="EMBL" id="NCSJ02000106">
    <property type="protein sequence ID" value="RFU30205.1"/>
    <property type="molecule type" value="Genomic_DNA"/>
</dbReference>
<dbReference type="OrthoDB" id="5015991at2759"/>
<gene>
    <name evidence="2" type="ORF">B7463_g6147</name>
</gene>
<evidence type="ECO:0000256" key="1">
    <source>
        <dbReference type="SAM" id="Coils"/>
    </source>
</evidence>
<feature type="non-terminal residue" evidence="2">
    <location>
        <position position="206"/>
    </location>
</feature>
<proteinExistence type="predicted"/>
<dbReference type="AlphaFoldDB" id="A0A3E2H9V4"/>
<comment type="caution">
    <text evidence="2">The sequence shown here is derived from an EMBL/GenBank/DDBJ whole genome shotgun (WGS) entry which is preliminary data.</text>
</comment>